<feature type="transmembrane region" description="Helical" evidence="5">
    <location>
        <begin position="172"/>
        <end position="190"/>
    </location>
</feature>
<organism evidence="7 8">
    <name type="scientific">Actinomyces oris</name>
    <dbReference type="NCBI Taxonomy" id="544580"/>
    <lineage>
        <taxon>Bacteria</taxon>
        <taxon>Bacillati</taxon>
        <taxon>Actinomycetota</taxon>
        <taxon>Actinomycetes</taxon>
        <taxon>Actinomycetales</taxon>
        <taxon>Actinomycetaceae</taxon>
        <taxon>Actinomyces</taxon>
    </lineage>
</organism>
<keyword evidence="3 5" id="KW-1133">Transmembrane helix</keyword>
<keyword evidence="4 5" id="KW-0472">Membrane</keyword>
<evidence type="ECO:0000313" key="7">
    <source>
        <dbReference type="EMBL" id="OLO51857.1"/>
    </source>
</evidence>
<dbReference type="AlphaFoldDB" id="A0A1Q8VUS0"/>
<comment type="caution">
    <text evidence="7">The sequence shown here is derived from an EMBL/GenBank/DDBJ whole genome shotgun (WGS) entry which is preliminary data.</text>
</comment>
<name>A0A1Q8VUS0_9ACTO</name>
<evidence type="ECO:0000256" key="1">
    <source>
        <dbReference type="ARBA" id="ARBA00004141"/>
    </source>
</evidence>
<dbReference type="Proteomes" id="UP000185772">
    <property type="component" value="Unassembled WGS sequence"/>
</dbReference>
<protein>
    <submittedName>
        <fullName evidence="7">ABC transporter</fullName>
    </submittedName>
</protein>
<feature type="transmembrane region" description="Helical" evidence="5">
    <location>
        <begin position="63"/>
        <end position="84"/>
    </location>
</feature>
<dbReference type="GO" id="GO:0140359">
    <property type="term" value="F:ABC-type transporter activity"/>
    <property type="evidence" value="ECO:0007669"/>
    <property type="project" value="InterPro"/>
</dbReference>
<feature type="transmembrane region" description="Helical" evidence="5">
    <location>
        <begin position="143"/>
        <end position="166"/>
    </location>
</feature>
<dbReference type="GO" id="GO:0016020">
    <property type="term" value="C:membrane"/>
    <property type="evidence" value="ECO:0007669"/>
    <property type="project" value="UniProtKB-SubCell"/>
</dbReference>
<evidence type="ECO:0000259" key="6">
    <source>
        <dbReference type="Pfam" id="PF01061"/>
    </source>
</evidence>
<reference evidence="7 8" key="1">
    <citation type="submission" date="2016-12" db="EMBL/GenBank/DDBJ databases">
        <title>Genomic comparison of strains in the 'Actinomyces naeslundii' group.</title>
        <authorList>
            <person name="Mughal S.R."/>
            <person name="Do T."/>
            <person name="Gilbert S.C."/>
            <person name="Witherden E.A."/>
            <person name="Didelot X."/>
            <person name="Beighton D."/>
        </authorList>
    </citation>
    <scope>NUCLEOTIDE SEQUENCE [LARGE SCALE GENOMIC DNA]</scope>
    <source>
        <strain evidence="7 8">MMRCO6-1</strain>
    </source>
</reference>
<evidence type="ECO:0000256" key="4">
    <source>
        <dbReference type="ARBA" id="ARBA00023136"/>
    </source>
</evidence>
<dbReference type="Pfam" id="PF01061">
    <property type="entry name" value="ABC2_membrane"/>
    <property type="match status" value="1"/>
</dbReference>
<evidence type="ECO:0000256" key="2">
    <source>
        <dbReference type="ARBA" id="ARBA00022692"/>
    </source>
</evidence>
<evidence type="ECO:0000313" key="8">
    <source>
        <dbReference type="Proteomes" id="UP000185772"/>
    </source>
</evidence>
<proteinExistence type="predicted"/>
<feature type="transmembrane region" description="Helical" evidence="5">
    <location>
        <begin position="221"/>
        <end position="243"/>
    </location>
</feature>
<dbReference type="EMBL" id="MSKM01000046">
    <property type="protein sequence ID" value="OLO51857.1"/>
    <property type="molecule type" value="Genomic_DNA"/>
</dbReference>
<keyword evidence="2 5" id="KW-0812">Transmembrane</keyword>
<gene>
    <name evidence="7" type="ORF">BKH27_10875</name>
</gene>
<dbReference type="RefSeq" id="WP_070661851.1">
    <property type="nucleotide sequence ID" value="NZ_MSKM01000046.1"/>
</dbReference>
<evidence type="ECO:0000256" key="5">
    <source>
        <dbReference type="SAM" id="Phobius"/>
    </source>
</evidence>
<dbReference type="InterPro" id="IPR013525">
    <property type="entry name" value="ABC2_TM"/>
</dbReference>
<feature type="domain" description="ABC-2 type transporter transmembrane" evidence="6">
    <location>
        <begin position="28"/>
        <end position="212"/>
    </location>
</feature>
<feature type="transmembrane region" description="Helical" evidence="5">
    <location>
        <begin position="20"/>
        <end position="42"/>
    </location>
</feature>
<comment type="subcellular location">
    <subcellularLocation>
        <location evidence="1">Membrane</location>
        <topology evidence="1">Multi-pass membrane protein</topology>
    </subcellularLocation>
</comment>
<evidence type="ECO:0000256" key="3">
    <source>
        <dbReference type="ARBA" id="ARBA00022989"/>
    </source>
</evidence>
<sequence length="260" mass="26752">MRARALAFAHRFSSGVRVSWASSTAFATLGTAVVTLLVLPLLDVLFDVLMGSDLSAPDLVRTGYAAALVALAVSVASGVVGTVATDRMLGVFQEVHTRRRLDVAYWLSVAVVPALLAASTAIVAIGVVFALSPLHDVGALGRVITLAAPTIVCGLLMGIMAAGVGVNLPDPYLGATIIATFLPLLTGVIVPLEQCPIWLQALAHLVPLSGTVTVLDAPAAAVPALLGRDLAVAAVWAGIGLAVTRRAVTRLRQGQRTDTI</sequence>
<feature type="transmembrane region" description="Helical" evidence="5">
    <location>
        <begin position="104"/>
        <end position="131"/>
    </location>
</feature>
<accession>A0A1Q8VUS0</accession>